<dbReference type="GO" id="GO:0005886">
    <property type="term" value="C:plasma membrane"/>
    <property type="evidence" value="ECO:0007669"/>
    <property type="project" value="UniProtKB-SubCell"/>
</dbReference>
<evidence type="ECO:0000256" key="11">
    <source>
        <dbReference type="ARBA" id="ARBA00023224"/>
    </source>
</evidence>
<dbReference type="SUPFAM" id="SSF81321">
    <property type="entry name" value="Family A G protein-coupled receptor-like"/>
    <property type="match status" value="2"/>
</dbReference>
<evidence type="ECO:0000313" key="16">
    <source>
        <dbReference type="EMBL" id="KAI5612281.1"/>
    </source>
</evidence>
<evidence type="ECO:0000256" key="13">
    <source>
        <dbReference type="RuleBase" id="RU000688"/>
    </source>
</evidence>
<dbReference type="Proteomes" id="UP001205998">
    <property type="component" value="Unassembled WGS sequence"/>
</dbReference>
<comment type="subcellular location">
    <subcellularLocation>
        <location evidence="1">Cell membrane</location>
        <topology evidence="1">Multi-pass membrane protein</topology>
    </subcellularLocation>
</comment>
<dbReference type="GO" id="GO:0001626">
    <property type="term" value="F:nociceptin receptor activity"/>
    <property type="evidence" value="ECO:0007669"/>
    <property type="project" value="TreeGrafter"/>
</dbReference>
<keyword evidence="11 13" id="KW-0807">Transducer</keyword>
<dbReference type="GO" id="GO:0019233">
    <property type="term" value="P:sensory perception of pain"/>
    <property type="evidence" value="ECO:0007669"/>
    <property type="project" value="TreeGrafter"/>
</dbReference>
<dbReference type="SMART" id="SM01381">
    <property type="entry name" value="7TM_GPCR_Srsx"/>
    <property type="match status" value="1"/>
</dbReference>
<feature type="transmembrane region" description="Helical" evidence="14">
    <location>
        <begin position="328"/>
        <end position="349"/>
    </location>
</feature>
<name>A0AAD5FCZ9_SILAS</name>
<dbReference type="PANTHER" id="PTHR24229">
    <property type="entry name" value="NEUROPEPTIDES RECEPTOR"/>
    <property type="match status" value="1"/>
</dbReference>
<dbReference type="FunFam" id="1.20.1070.10:FF:000102">
    <property type="entry name" value="neuropeptides B/W receptor type 1"/>
    <property type="match status" value="1"/>
</dbReference>
<evidence type="ECO:0000256" key="2">
    <source>
        <dbReference type="ARBA" id="ARBA00022475"/>
    </source>
</evidence>
<accession>A0AAD5FCZ9</accession>
<feature type="non-terminal residue" evidence="16">
    <location>
        <position position="1"/>
    </location>
</feature>
<dbReference type="InterPro" id="IPR000276">
    <property type="entry name" value="GPCR_Rhodpsn"/>
</dbReference>
<feature type="transmembrane region" description="Helical" evidence="14">
    <location>
        <begin position="573"/>
        <end position="598"/>
    </location>
</feature>
<comment type="similarity">
    <text evidence="13">Belongs to the G-protein coupled receptor 1 family.</text>
</comment>
<proteinExistence type="inferred from homology"/>
<feature type="transmembrane region" description="Helical" evidence="14">
    <location>
        <begin position="216"/>
        <end position="234"/>
    </location>
</feature>
<evidence type="ECO:0000256" key="14">
    <source>
        <dbReference type="SAM" id="Phobius"/>
    </source>
</evidence>
<dbReference type="AlphaFoldDB" id="A0AAD5FCZ9"/>
<reference evidence="16" key="1">
    <citation type="submission" date="2018-07" db="EMBL/GenBank/DDBJ databases">
        <title>Comparative genomics of catfishes provides insights into carnivory and benthic adaptation.</title>
        <authorList>
            <person name="Zhang Y."/>
            <person name="Wang D."/>
            <person name="Peng Z."/>
            <person name="Zheng S."/>
            <person name="Shao F."/>
            <person name="Tao W."/>
        </authorList>
    </citation>
    <scope>NUCLEOTIDE SEQUENCE</scope>
    <source>
        <strain evidence="16">Chongqing</strain>
    </source>
</reference>
<feature type="transmembrane region" description="Helical" evidence="14">
    <location>
        <begin position="6"/>
        <end position="26"/>
    </location>
</feature>
<dbReference type="InterPro" id="IPR009150">
    <property type="entry name" value="Neuropept_B/W_rcpt"/>
</dbReference>
<keyword evidence="7" id="KW-0564">Palmitate</keyword>
<feature type="transmembrane region" description="Helical" evidence="14">
    <location>
        <begin position="361"/>
        <end position="379"/>
    </location>
</feature>
<feature type="transmembrane region" description="Helical" evidence="14">
    <location>
        <begin position="488"/>
        <end position="513"/>
    </location>
</feature>
<dbReference type="Pfam" id="PF00001">
    <property type="entry name" value="7tm_1"/>
    <property type="match status" value="2"/>
</dbReference>
<dbReference type="Gene3D" id="1.20.1070.10">
    <property type="entry name" value="Rhodopsin 7-helix transmembrane proteins"/>
    <property type="match status" value="2"/>
</dbReference>
<keyword evidence="8" id="KW-1015">Disulfide bond</keyword>
<gene>
    <name evidence="16" type="ORF">C0J50_0949</name>
</gene>
<dbReference type="CDD" id="cd15087">
    <property type="entry name" value="7tmA_NPBWR"/>
    <property type="match status" value="1"/>
</dbReference>
<dbReference type="GO" id="GO:0042923">
    <property type="term" value="F:neuropeptide binding"/>
    <property type="evidence" value="ECO:0007669"/>
    <property type="project" value="TreeGrafter"/>
</dbReference>
<keyword evidence="4 14" id="KW-1133">Transmembrane helix</keyword>
<evidence type="ECO:0000256" key="12">
    <source>
        <dbReference type="ARBA" id="ARBA00023288"/>
    </source>
</evidence>
<feature type="transmembrane region" description="Helical" evidence="14">
    <location>
        <begin position="120"/>
        <end position="144"/>
    </location>
</feature>
<evidence type="ECO:0000256" key="6">
    <source>
        <dbReference type="ARBA" id="ARBA00023136"/>
    </source>
</evidence>
<dbReference type="PROSITE" id="PS00237">
    <property type="entry name" value="G_PROTEIN_RECEP_F1_1"/>
    <property type="match status" value="2"/>
</dbReference>
<feature type="transmembrane region" description="Helical" evidence="14">
    <location>
        <begin position="38"/>
        <end position="58"/>
    </location>
</feature>
<evidence type="ECO:0000256" key="9">
    <source>
        <dbReference type="ARBA" id="ARBA00023170"/>
    </source>
</evidence>
<dbReference type="GO" id="GO:0043005">
    <property type="term" value="C:neuron projection"/>
    <property type="evidence" value="ECO:0007669"/>
    <property type="project" value="TreeGrafter"/>
</dbReference>
<dbReference type="EMBL" id="MU564352">
    <property type="protein sequence ID" value="KAI5612281.1"/>
    <property type="molecule type" value="Genomic_DNA"/>
</dbReference>
<keyword evidence="9 13" id="KW-0675">Receptor</keyword>
<feature type="transmembrane region" description="Helical" evidence="14">
    <location>
        <begin position="78"/>
        <end position="99"/>
    </location>
</feature>
<dbReference type="GO" id="GO:0008188">
    <property type="term" value="F:neuropeptide receptor activity"/>
    <property type="evidence" value="ECO:0007669"/>
    <property type="project" value="InterPro"/>
</dbReference>
<dbReference type="InterPro" id="IPR017452">
    <property type="entry name" value="GPCR_Rhodpsn_7TM"/>
</dbReference>
<evidence type="ECO:0000256" key="7">
    <source>
        <dbReference type="ARBA" id="ARBA00023139"/>
    </source>
</evidence>
<dbReference type="PRINTS" id="PR00237">
    <property type="entry name" value="GPCRRHODOPSN"/>
</dbReference>
<keyword evidence="17" id="KW-1185">Reference proteome</keyword>
<feature type="transmembrane region" description="Helical" evidence="14">
    <location>
        <begin position="534"/>
        <end position="553"/>
    </location>
</feature>
<evidence type="ECO:0000259" key="15">
    <source>
        <dbReference type="PROSITE" id="PS50262"/>
    </source>
</evidence>
<feature type="domain" description="G-protein coupled receptors family 1 profile" evidence="15">
    <location>
        <begin position="17"/>
        <end position="274"/>
    </location>
</feature>
<dbReference type="PRINTS" id="PR01855">
    <property type="entry name" value="NRPEPTIDEWR"/>
</dbReference>
<evidence type="ECO:0000256" key="8">
    <source>
        <dbReference type="ARBA" id="ARBA00023157"/>
    </source>
</evidence>
<keyword evidence="12" id="KW-0449">Lipoprotein</keyword>
<feature type="transmembrane region" description="Helical" evidence="14">
    <location>
        <begin position="173"/>
        <end position="195"/>
    </location>
</feature>
<dbReference type="PROSITE" id="PS50262">
    <property type="entry name" value="G_PROTEIN_RECEP_F1_2"/>
    <property type="match status" value="2"/>
</dbReference>
<feature type="non-terminal residue" evidence="16">
    <location>
        <position position="630"/>
    </location>
</feature>
<dbReference type="PANTHER" id="PTHR24229:SF11">
    <property type="entry name" value="NOCICEPTIN RECEPTOR"/>
    <property type="match status" value="1"/>
</dbReference>
<keyword evidence="2" id="KW-1003">Cell membrane</keyword>
<evidence type="ECO:0000256" key="1">
    <source>
        <dbReference type="ARBA" id="ARBA00004651"/>
    </source>
</evidence>
<organism evidence="16 17">
    <name type="scientific">Silurus asotus</name>
    <name type="common">Amur catfish</name>
    <name type="synonym">Parasilurus asotus</name>
    <dbReference type="NCBI Taxonomy" id="30991"/>
    <lineage>
        <taxon>Eukaryota</taxon>
        <taxon>Metazoa</taxon>
        <taxon>Chordata</taxon>
        <taxon>Craniata</taxon>
        <taxon>Vertebrata</taxon>
        <taxon>Euteleostomi</taxon>
        <taxon>Actinopterygii</taxon>
        <taxon>Neopterygii</taxon>
        <taxon>Teleostei</taxon>
        <taxon>Ostariophysi</taxon>
        <taxon>Siluriformes</taxon>
        <taxon>Siluridae</taxon>
        <taxon>Silurus</taxon>
    </lineage>
</organism>
<dbReference type="FunFam" id="1.20.1070.10:FF:000014">
    <property type="entry name" value="Kappa-type opioid receptor 1"/>
    <property type="match status" value="1"/>
</dbReference>
<sequence>IWLPVVYSVICAVGLTGNTAVIYVILKAPKMKTVTNLFILNLAIADDLFTLVLPINIAEHLLNYWPFGELLCKVILSIDHYNIFSSIYFLTVMSIDRYLVVLSTLQSKRMPYRTYRFAKMISMCVWVLVVLIVAPFTFFAGVYVSPDDAESRKSCVLSFPSPESFWFKASRSYTLVFSFILPVSTICVLYSLMLYKLRHTHLNSNGKALDKAKKKVTVMVFVVLAVCLFCWTPFHLSTVVALTTDLPTTPLVIGISYFITGLSYANSCLNPFLYAFLDDSFRKAFKKMLDVEDEIALHLLNDSFLRENMSALDQDDGLLPAEVKITVVALYCVVCVVGLVGNCLVMYVIIRYTKMKTATNIYIFNLALADALVLATLPFQGTDVLLGFWPFGLALCKMVVAIDYYNMFTSIFTLTVMSINRYIAVCHPVRSLAVRTPERAKLVNVAVWILASAIGVPVMIMGRVEEESNGSIECMVVLPDPRSYSEPVFGICVFLFSFLIPVIIISVCYGLMVRRLRSVRLLSGSRGKDKNLRRISQMVLAVVAAFVLCWMPVQVLALVQTLGKVNLGGSQTTVAAMHFCIALGYANSSLNPVLYAFLDENFKRCFREFCVQINTDVELEPQQRKSVRKE</sequence>
<evidence type="ECO:0000256" key="5">
    <source>
        <dbReference type="ARBA" id="ARBA00023040"/>
    </source>
</evidence>
<evidence type="ECO:0000313" key="17">
    <source>
        <dbReference type="Proteomes" id="UP001205998"/>
    </source>
</evidence>
<keyword evidence="3 13" id="KW-0812">Transmembrane</keyword>
<keyword evidence="6 14" id="KW-0472">Membrane</keyword>
<keyword evidence="5 13" id="KW-0297">G-protein coupled receptor</keyword>
<evidence type="ECO:0000256" key="3">
    <source>
        <dbReference type="ARBA" id="ARBA00022692"/>
    </source>
</evidence>
<feature type="domain" description="G-protein coupled receptors family 1 profile" evidence="15">
    <location>
        <begin position="341"/>
        <end position="595"/>
    </location>
</feature>
<evidence type="ECO:0000256" key="10">
    <source>
        <dbReference type="ARBA" id="ARBA00023180"/>
    </source>
</evidence>
<comment type="caution">
    <text evidence="16">The sequence shown here is derived from an EMBL/GenBank/DDBJ whole genome shotgun (WGS) entry which is preliminary data.</text>
</comment>
<feature type="transmembrane region" description="Helical" evidence="14">
    <location>
        <begin position="442"/>
        <end position="461"/>
    </location>
</feature>
<keyword evidence="10" id="KW-0325">Glycoprotein</keyword>
<feature type="transmembrane region" description="Helical" evidence="14">
    <location>
        <begin position="411"/>
        <end position="430"/>
    </location>
</feature>
<evidence type="ECO:0000256" key="4">
    <source>
        <dbReference type="ARBA" id="ARBA00022989"/>
    </source>
</evidence>
<protein>
    <submittedName>
        <fullName evidence="16">G protein-coupled receptor 7 isoform X1</fullName>
    </submittedName>
</protein>